<evidence type="ECO:0000256" key="3">
    <source>
        <dbReference type="ARBA" id="ARBA00023098"/>
    </source>
</evidence>
<dbReference type="GO" id="GO:0016042">
    <property type="term" value="P:lipid catabolic process"/>
    <property type="evidence" value="ECO:0007669"/>
    <property type="project" value="UniProtKB-KW"/>
</dbReference>
<dbReference type="PROSITE" id="PS51635">
    <property type="entry name" value="PNPLA"/>
    <property type="match status" value="1"/>
</dbReference>
<evidence type="ECO:0000313" key="5">
    <source>
        <dbReference type="EMBL" id="OIQ89640.1"/>
    </source>
</evidence>
<dbReference type="PANTHER" id="PTHR14226:SF57">
    <property type="entry name" value="BLR7027 PROTEIN"/>
    <property type="match status" value="1"/>
</dbReference>
<dbReference type="Gene3D" id="3.40.1090.10">
    <property type="entry name" value="Cytosolic phospholipase A2 catalytic domain"/>
    <property type="match status" value="2"/>
</dbReference>
<dbReference type="Pfam" id="PF12536">
    <property type="entry name" value="DUF3734"/>
    <property type="match status" value="1"/>
</dbReference>
<proteinExistence type="predicted"/>
<dbReference type="PANTHER" id="PTHR14226">
    <property type="entry name" value="NEUROPATHY TARGET ESTERASE/SWISS CHEESE D.MELANOGASTER"/>
    <property type="match status" value="1"/>
</dbReference>
<keyword evidence="3" id="KW-0443">Lipid metabolism</keyword>
<dbReference type="SUPFAM" id="SSF52151">
    <property type="entry name" value="FabD/lysophospholipase-like"/>
    <property type="match status" value="1"/>
</dbReference>
<dbReference type="AlphaFoldDB" id="A0A1J5R149"/>
<dbReference type="InterPro" id="IPR021095">
    <property type="entry name" value="DUF3734"/>
</dbReference>
<keyword evidence="2" id="KW-0442">Lipid degradation</keyword>
<dbReference type="Pfam" id="PF01734">
    <property type="entry name" value="Patatin"/>
    <property type="match status" value="1"/>
</dbReference>
<evidence type="ECO:0000256" key="2">
    <source>
        <dbReference type="ARBA" id="ARBA00022963"/>
    </source>
</evidence>
<keyword evidence="1" id="KW-0378">Hydrolase</keyword>
<gene>
    <name evidence="5" type="ORF">GALL_284870</name>
</gene>
<evidence type="ECO:0000256" key="1">
    <source>
        <dbReference type="ARBA" id="ARBA00022801"/>
    </source>
</evidence>
<feature type="domain" description="PNPLA" evidence="4">
    <location>
        <begin position="25"/>
        <end position="230"/>
    </location>
</feature>
<dbReference type="EMBL" id="MLJW01000322">
    <property type="protein sequence ID" value="OIQ89640.1"/>
    <property type="molecule type" value="Genomic_DNA"/>
</dbReference>
<accession>A0A1J5R149</accession>
<comment type="caution">
    <text evidence="5">The sequence shown here is derived from an EMBL/GenBank/DDBJ whole genome shotgun (WGS) entry which is preliminary data.</text>
</comment>
<name>A0A1J5R149_9ZZZZ</name>
<dbReference type="CDD" id="cd07209">
    <property type="entry name" value="Pat_hypo_Ecoli_Z1214_like"/>
    <property type="match status" value="1"/>
</dbReference>
<organism evidence="5">
    <name type="scientific">mine drainage metagenome</name>
    <dbReference type="NCBI Taxonomy" id="410659"/>
    <lineage>
        <taxon>unclassified sequences</taxon>
        <taxon>metagenomes</taxon>
        <taxon>ecological metagenomes</taxon>
    </lineage>
</organism>
<dbReference type="GO" id="GO:0016787">
    <property type="term" value="F:hydrolase activity"/>
    <property type="evidence" value="ECO:0007669"/>
    <property type="project" value="UniProtKB-KW"/>
</dbReference>
<reference evidence="5" key="1">
    <citation type="submission" date="2016-10" db="EMBL/GenBank/DDBJ databases">
        <title>Sequence of Gallionella enrichment culture.</title>
        <authorList>
            <person name="Poehlein A."/>
            <person name="Muehling M."/>
            <person name="Daniel R."/>
        </authorList>
    </citation>
    <scope>NUCLEOTIDE SEQUENCE</scope>
</reference>
<evidence type="ECO:0000259" key="4">
    <source>
        <dbReference type="PROSITE" id="PS51635"/>
    </source>
</evidence>
<protein>
    <submittedName>
        <fullName evidence="5">Patatin phospholipase</fullName>
    </submittedName>
</protein>
<dbReference type="InterPro" id="IPR050301">
    <property type="entry name" value="NTE"/>
</dbReference>
<dbReference type="InterPro" id="IPR002641">
    <property type="entry name" value="PNPLA_dom"/>
</dbReference>
<dbReference type="InterPro" id="IPR016035">
    <property type="entry name" value="Acyl_Trfase/lysoPLipase"/>
</dbReference>
<sequence>MTKKRTATTTTPPNSTALPTRHCILVLQGGGALGAYQAGVYEALCTAYREITWVAGISIGAINAALIAGNPPELRVQRLREFWEHVTSSMPVMFGNAIQHPRETVNDLSAAQGMLLGVPGFFRPRIPPAPLQPRGTLAAISYYDTKPLRETLDRLVDFDRINSGPTRLSLGAVNVRNGNFKYFDSANMALDARHVMASGALPPGFPPVEIDGEHYWDGGLVSNTPLQYVLDQPSPDHRTIFQVDLFAASGALPATLAEVADREKDIRFSSRTRLNTTNALERHVSTQAVQRLLDKLPAELREDPAALALARLSNPGGVDIVHLIYRSKHDEIHAKDYEFSRRSMQEHWQAGLSDMSRTLRDARWTAHSPKPGEVHVFDLVDVAAEPKRHST</sequence>